<dbReference type="OrthoDB" id="10367542at2759"/>
<evidence type="ECO:0000313" key="3">
    <source>
        <dbReference type="Proteomes" id="UP000005408"/>
    </source>
</evidence>
<name>A0A8W8K7V1_MAGGI</name>
<dbReference type="InterPro" id="IPR008962">
    <property type="entry name" value="PapD-like_sf"/>
</dbReference>
<dbReference type="InterPro" id="IPR000535">
    <property type="entry name" value="MSP_dom"/>
</dbReference>
<dbReference type="Proteomes" id="UP000005408">
    <property type="component" value="Unassembled WGS sequence"/>
</dbReference>
<dbReference type="Pfam" id="PF00635">
    <property type="entry name" value="Motile_Sperm"/>
    <property type="match status" value="1"/>
</dbReference>
<protein>
    <recommendedName>
        <fullName evidence="1">MSP domain-containing protein</fullName>
    </recommendedName>
</protein>
<proteinExistence type="predicted"/>
<dbReference type="EnsemblMetazoa" id="G22045.1">
    <property type="protein sequence ID" value="G22045.1:cds"/>
    <property type="gene ID" value="G22045"/>
</dbReference>
<reference evidence="2" key="1">
    <citation type="submission" date="2022-08" db="UniProtKB">
        <authorList>
            <consortium name="EnsemblMetazoa"/>
        </authorList>
    </citation>
    <scope>IDENTIFICATION</scope>
    <source>
        <strain evidence="2">05x7-T-G4-1.051#20</strain>
    </source>
</reference>
<keyword evidence="3" id="KW-1185">Reference proteome</keyword>
<feature type="domain" description="MSP" evidence="1">
    <location>
        <begin position="4"/>
        <end position="98"/>
    </location>
</feature>
<organism evidence="2 3">
    <name type="scientific">Magallana gigas</name>
    <name type="common">Pacific oyster</name>
    <name type="synonym">Crassostrea gigas</name>
    <dbReference type="NCBI Taxonomy" id="29159"/>
    <lineage>
        <taxon>Eukaryota</taxon>
        <taxon>Metazoa</taxon>
        <taxon>Spiralia</taxon>
        <taxon>Lophotrochozoa</taxon>
        <taxon>Mollusca</taxon>
        <taxon>Bivalvia</taxon>
        <taxon>Autobranchia</taxon>
        <taxon>Pteriomorphia</taxon>
        <taxon>Ostreida</taxon>
        <taxon>Ostreoidea</taxon>
        <taxon>Ostreidae</taxon>
        <taxon>Magallana</taxon>
    </lineage>
</organism>
<dbReference type="Gene3D" id="2.60.40.10">
    <property type="entry name" value="Immunoglobulins"/>
    <property type="match status" value="1"/>
</dbReference>
<dbReference type="InterPro" id="IPR013783">
    <property type="entry name" value="Ig-like_fold"/>
</dbReference>
<sequence>MKSVTVHPEVLSMTANSTFQSETSFTIENITSEEIKFKVRFSNDANFSSKPIIGNIPAKSKETVKVCYVPKERIQIMDLCKFQLHVIGLSGLQDNGPSTFADAPEKVEKGTFSISFFLPLMDDALFCTPKSTIEVGAPDND</sequence>
<accession>A0A8W8K7V1</accession>
<evidence type="ECO:0000313" key="2">
    <source>
        <dbReference type="EnsemblMetazoa" id="G22045.1:cds"/>
    </source>
</evidence>
<dbReference type="AlphaFoldDB" id="A0A8W8K7V1"/>
<evidence type="ECO:0000259" key="1">
    <source>
        <dbReference type="Pfam" id="PF00635"/>
    </source>
</evidence>
<dbReference type="SUPFAM" id="SSF49354">
    <property type="entry name" value="PapD-like"/>
    <property type="match status" value="1"/>
</dbReference>